<protein>
    <submittedName>
        <fullName evidence="3">Type II toxin-antitoxin system RelE/ParE family toxin</fullName>
    </submittedName>
</protein>
<sequence>MAKIIWSPTALTDVNAIAEYISRDSPEHASLFIERLLEQTSRLADFPHSGRVIKEINDDNSREIIYGSYRIMYLIKDDEIWITGIVHGARDWNP</sequence>
<dbReference type="InterPro" id="IPR051803">
    <property type="entry name" value="TA_system_RelE-like_toxin"/>
</dbReference>
<comment type="similarity">
    <text evidence="1">Belongs to the RelE toxin family.</text>
</comment>
<dbReference type="PANTHER" id="PTHR33755">
    <property type="entry name" value="TOXIN PARE1-RELATED"/>
    <property type="match status" value="1"/>
</dbReference>
<dbReference type="EMBL" id="JBHPBY010000045">
    <property type="protein sequence ID" value="MFC1849546.1"/>
    <property type="molecule type" value="Genomic_DNA"/>
</dbReference>
<organism evidence="3 4">
    <name type="scientific">candidate division CSSED10-310 bacterium</name>
    <dbReference type="NCBI Taxonomy" id="2855610"/>
    <lineage>
        <taxon>Bacteria</taxon>
        <taxon>Bacteria division CSSED10-310</taxon>
    </lineage>
</organism>
<dbReference type="Proteomes" id="UP001594351">
    <property type="component" value="Unassembled WGS sequence"/>
</dbReference>
<dbReference type="SUPFAM" id="SSF143011">
    <property type="entry name" value="RelE-like"/>
    <property type="match status" value="1"/>
</dbReference>
<dbReference type="InterPro" id="IPR007712">
    <property type="entry name" value="RelE/ParE_toxin"/>
</dbReference>
<dbReference type="InterPro" id="IPR035093">
    <property type="entry name" value="RelE/ParE_toxin_dom_sf"/>
</dbReference>
<evidence type="ECO:0000256" key="1">
    <source>
        <dbReference type="ARBA" id="ARBA00006226"/>
    </source>
</evidence>
<dbReference type="Pfam" id="PF05016">
    <property type="entry name" value="ParE_toxin"/>
    <property type="match status" value="1"/>
</dbReference>
<evidence type="ECO:0000313" key="4">
    <source>
        <dbReference type="Proteomes" id="UP001594351"/>
    </source>
</evidence>
<comment type="caution">
    <text evidence="3">The sequence shown here is derived from an EMBL/GenBank/DDBJ whole genome shotgun (WGS) entry which is preliminary data.</text>
</comment>
<evidence type="ECO:0000313" key="3">
    <source>
        <dbReference type="EMBL" id="MFC1849546.1"/>
    </source>
</evidence>
<dbReference type="Gene3D" id="3.30.2310.20">
    <property type="entry name" value="RelE-like"/>
    <property type="match status" value="1"/>
</dbReference>
<accession>A0ABV6YTM5</accession>
<keyword evidence="2" id="KW-1277">Toxin-antitoxin system</keyword>
<proteinExistence type="inferred from homology"/>
<dbReference type="PANTHER" id="PTHR33755:SF5">
    <property type="entry name" value="TYPE II TOXIN-ANTITOXIN SYSTEM RELE_PARE FAMILY TOXIN"/>
    <property type="match status" value="1"/>
</dbReference>
<gene>
    <name evidence="3" type="ORF">ACFL27_04980</name>
</gene>
<keyword evidence="4" id="KW-1185">Reference proteome</keyword>
<reference evidence="3 4" key="1">
    <citation type="submission" date="2024-09" db="EMBL/GenBank/DDBJ databases">
        <title>Laminarin stimulates single cell rates of sulfate reduction while oxygen inhibits transcriptomic activity in coastal marine sediment.</title>
        <authorList>
            <person name="Lindsay M."/>
            <person name="Orcutt B."/>
            <person name="Emerson D."/>
            <person name="Stepanauskas R."/>
            <person name="D'Angelo T."/>
        </authorList>
    </citation>
    <scope>NUCLEOTIDE SEQUENCE [LARGE SCALE GENOMIC DNA]</scope>
    <source>
        <strain evidence="3">SAG AM-311-K15</strain>
    </source>
</reference>
<evidence type="ECO:0000256" key="2">
    <source>
        <dbReference type="ARBA" id="ARBA00022649"/>
    </source>
</evidence>
<name>A0ABV6YTM5_UNCC1</name>